<accession>A0AAD4PA32</accession>
<proteinExistence type="predicted"/>
<keyword evidence="2" id="KW-0732">Signal</keyword>
<organism evidence="3 4">
    <name type="scientific">Perilla frutescens var. hirtella</name>
    <name type="common">Perilla citriodora</name>
    <name type="synonym">Perilla setoyensis</name>
    <dbReference type="NCBI Taxonomy" id="608512"/>
    <lineage>
        <taxon>Eukaryota</taxon>
        <taxon>Viridiplantae</taxon>
        <taxon>Streptophyta</taxon>
        <taxon>Embryophyta</taxon>
        <taxon>Tracheophyta</taxon>
        <taxon>Spermatophyta</taxon>
        <taxon>Magnoliopsida</taxon>
        <taxon>eudicotyledons</taxon>
        <taxon>Gunneridae</taxon>
        <taxon>Pentapetalae</taxon>
        <taxon>asterids</taxon>
        <taxon>lamiids</taxon>
        <taxon>Lamiales</taxon>
        <taxon>Lamiaceae</taxon>
        <taxon>Nepetoideae</taxon>
        <taxon>Elsholtzieae</taxon>
        <taxon>Perilla</taxon>
    </lineage>
</organism>
<evidence type="ECO:0000256" key="2">
    <source>
        <dbReference type="SAM" id="SignalP"/>
    </source>
</evidence>
<feature type="compositionally biased region" description="Basic and acidic residues" evidence="1">
    <location>
        <begin position="65"/>
        <end position="75"/>
    </location>
</feature>
<keyword evidence="4" id="KW-1185">Reference proteome</keyword>
<evidence type="ECO:0000256" key="1">
    <source>
        <dbReference type="SAM" id="MobiDB-lite"/>
    </source>
</evidence>
<reference evidence="3 4" key="1">
    <citation type="journal article" date="2021" name="Nat. Commun.">
        <title>Incipient diploidization of the medicinal plant Perilla within 10,000 years.</title>
        <authorList>
            <person name="Zhang Y."/>
            <person name="Shen Q."/>
            <person name="Leng L."/>
            <person name="Zhang D."/>
            <person name="Chen S."/>
            <person name="Shi Y."/>
            <person name="Ning Z."/>
            <person name="Chen S."/>
        </authorList>
    </citation>
    <scope>NUCLEOTIDE SEQUENCE [LARGE SCALE GENOMIC DNA]</scope>
    <source>
        <strain evidence="4">cv. PC099</strain>
    </source>
</reference>
<evidence type="ECO:0000313" key="3">
    <source>
        <dbReference type="EMBL" id="KAH6831836.1"/>
    </source>
</evidence>
<gene>
    <name evidence="3" type="ORF">C2S53_008329</name>
</gene>
<sequence>MKTVITVVLVCFLIMENFHGHAETVVPANNRRLLSQTKRSSSKKGAEFATNSVVDDSDGSGTENNSHHTTNDRGDTIPPQHPWSKSGGNN</sequence>
<comment type="caution">
    <text evidence="3">The sequence shown here is derived from an EMBL/GenBank/DDBJ whole genome shotgun (WGS) entry which is preliminary data.</text>
</comment>
<evidence type="ECO:0000313" key="4">
    <source>
        <dbReference type="Proteomes" id="UP001190926"/>
    </source>
</evidence>
<feature type="chain" id="PRO_5042077737" evidence="2">
    <location>
        <begin position="23"/>
        <end position="90"/>
    </location>
</feature>
<protein>
    <submittedName>
        <fullName evidence="3">Uncharacterized protein</fullName>
    </submittedName>
</protein>
<name>A0AAD4PA32_PERFH</name>
<feature type="compositionally biased region" description="Polar residues" evidence="1">
    <location>
        <begin position="49"/>
        <end position="64"/>
    </location>
</feature>
<dbReference type="EMBL" id="SDAM02000081">
    <property type="protein sequence ID" value="KAH6831836.1"/>
    <property type="molecule type" value="Genomic_DNA"/>
</dbReference>
<dbReference type="AlphaFoldDB" id="A0AAD4PA32"/>
<feature type="signal peptide" evidence="2">
    <location>
        <begin position="1"/>
        <end position="22"/>
    </location>
</feature>
<feature type="region of interest" description="Disordered" evidence="1">
    <location>
        <begin position="36"/>
        <end position="90"/>
    </location>
</feature>
<dbReference type="Proteomes" id="UP001190926">
    <property type="component" value="Unassembled WGS sequence"/>
</dbReference>